<evidence type="ECO:0000313" key="2">
    <source>
        <dbReference type="Proteomes" id="UP000245962"/>
    </source>
</evidence>
<organism evidence="1 2">
    <name type="scientific">Marixanthomonas spongiae</name>
    <dbReference type="NCBI Taxonomy" id="2174845"/>
    <lineage>
        <taxon>Bacteria</taxon>
        <taxon>Pseudomonadati</taxon>
        <taxon>Bacteroidota</taxon>
        <taxon>Flavobacteriia</taxon>
        <taxon>Flavobacteriales</taxon>
        <taxon>Flavobacteriaceae</taxon>
        <taxon>Marixanthomonas</taxon>
    </lineage>
</organism>
<dbReference type="AlphaFoldDB" id="A0A2U0I5B7"/>
<reference evidence="1 2" key="1">
    <citation type="submission" date="2018-04" db="EMBL/GenBank/DDBJ databases">
        <title>Marixanthomonas spongiae HN-E44 sp. nov., isolated from a marine sponge.</title>
        <authorList>
            <person name="Luo L."/>
            <person name="Zhuang L."/>
        </authorList>
    </citation>
    <scope>NUCLEOTIDE SEQUENCE [LARGE SCALE GENOMIC DNA]</scope>
    <source>
        <strain evidence="1 2">HN-E44</strain>
    </source>
</reference>
<dbReference type="RefSeq" id="WP_116693309.1">
    <property type="nucleotide sequence ID" value="NZ_QEHR01000002.1"/>
</dbReference>
<evidence type="ECO:0008006" key="3">
    <source>
        <dbReference type="Google" id="ProtNLM"/>
    </source>
</evidence>
<comment type="caution">
    <text evidence="1">The sequence shown here is derived from an EMBL/GenBank/DDBJ whole genome shotgun (WGS) entry which is preliminary data.</text>
</comment>
<evidence type="ECO:0000313" key="1">
    <source>
        <dbReference type="EMBL" id="PVW16292.1"/>
    </source>
</evidence>
<proteinExistence type="predicted"/>
<dbReference type="OrthoDB" id="1156086at2"/>
<name>A0A2U0I5B7_9FLAO</name>
<dbReference type="Proteomes" id="UP000245962">
    <property type="component" value="Unassembled WGS sequence"/>
</dbReference>
<sequence>MPIRLEELTYIEQVSLFYNAETIIATHGAGIANVIYGKNPLLIELFPKERTIRDAFYFAQLTSALKFRHEVIEYDSCNLQQDVVMDTELLKQIIDTLKNND</sequence>
<dbReference type="EMBL" id="QEHR01000002">
    <property type="protein sequence ID" value="PVW16292.1"/>
    <property type="molecule type" value="Genomic_DNA"/>
</dbReference>
<accession>A0A2U0I5B7</accession>
<gene>
    <name evidence="1" type="ORF">DDV96_03235</name>
</gene>
<protein>
    <recommendedName>
        <fullName evidence="3">Glycosyltransferase family 61 protein</fullName>
    </recommendedName>
</protein>
<keyword evidence="2" id="KW-1185">Reference proteome</keyword>